<organism evidence="4">
    <name type="scientific">Aureococcus anophagefferens</name>
    <name type="common">Harmful bloom alga</name>
    <dbReference type="NCBI Taxonomy" id="44056"/>
    <lineage>
        <taxon>Eukaryota</taxon>
        <taxon>Sar</taxon>
        <taxon>Stramenopiles</taxon>
        <taxon>Ochrophyta</taxon>
        <taxon>Pelagophyceae</taxon>
        <taxon>Pelagomonadales</taxon>
        <taxon>Pelagomonadaceae</taxon>
        <taxon>Aureococcus</taxon>
    </lineage>
</organism>
<dbReference type="InParanoid" id="F0Y7P6"/>
<protein>
    <submittedName>
        <fullName evidence="3">Uncharacterized protein</fullName>
    </submittedName>
</protein>
<feature type="compositionally biased region" description="Gly residues" evidence="1">
    <location>
        <begin position="233"/>
        <end position="242"/>
    </location>
</feature>
<feature type="region of interest" description="Disordered" evidence="1">
    <location>
        <begin position="1"/>
        <end position="20"/>
    </location>
</feature>
<dbReference type="RefSeq" id="XP_009036481.1">
    <property type="nucleotide sequence ID" value="XM_009038233.1"/>
</dbReference>
<feature type="region of interest" description="Disordered" evidence="1">
    <location>
        <begin position="223"/>
        <end position="242"/>
    </location>
</feature>
<dbReference type="InterPro" id="IPR036259">
    <property type="entry name" value="MFS_trans_sf"/>
</dbReference>
<feature type="compositionally biased region" description="Basic and acidic residues" evidence="1">
    <location>
        <begin position="1"/>
        <end position="13"/>
    </location>
</feature>
<evidence type="ECO:0000256" key="2">
    <source>
        <dbReference type="SAM" id="Phobius"/>
    </source>
</evidence>
<dbReference type="GeneID" id="20224482"/>
<dbReference type="EMBL" id="GL833127">
    <property type="protein sequence ID" value="EGB08468.1"/>
    <property type="molecule type" value="Genomic_DNA"/>
</dbReference>
<dbReference type="SUPFAM" id="SSF103473">
    <property type="entry name" value="MFS general substrate transporter"/>
    <property type="match status" value="1"/>
</dbReference>
<dbReference type="Proteomes" id="UP000002729">
    <property type="component" value="Unassembled WGS sequence"/>
</dbReference>
<keyword evidence="2" id="KW-0812">Transmembrane</keyword>
<feature type="transmembrane region" description="Helical" evidence="2">
    <location>
        <begin position="87"/>
        <end position="107"/>
    </location>
</feature>
<feature type="transmembrane region" description="Helical" evidence="2">
    <location>
        <begin position="54"/>
        <end position="75"/>
    </location>
</feature>
<keyword evidence="2" id="KW-0472">Membrane</keyword>
<reference evidence="3 4" key="1">
    <citation type="journal article" date="2011" name="Proc. Natl. Acad. Sci. U.S.A.">
        <title>Niche of harmful alga Aureococcus anophagefferens revealed through ecogenomics.</title>
        <authorList>
            <person name="Gobler C.J."/>
            <person name="Berry D.L."/>
            <person name="Dyhrman S.T."/>
            <person name="Wilhelm S.W."/>
            <person name="Salamov A."/>
            <person name="Lobanov A.V."/>
            <person name="Zhang Y."/>
            <person name="Collier J.L."/>
            <person name="Wurch L.L."/>
            <person name="Kustka A.B."/>
            <person name="Dill B.D."/>
            <person name="Shah M."/>
            <person name="VerBerkmoes N.C."/>
            <person name="Kuo A."/>
            <person name="Terry A."/>
            <person name="Pangilinan J."/>
            <person name="Lindquist E.A."/>
            <person name="Lucas S."/>
            <person name="Paulsen I.T."/>
            <person name="Hattenrath-Lehmann T.K."/>
            <person name="Talmage S.C."/>
            <person name="Walker E.A."/>
            <person name="Koch F."/>
            <person name="Burson A.M."/>
            <person name="Marcoval M.A."/>
            <person name="Tang Y.Z."/>
            <person name="Lecleir G.R."/>
            <person name="Coyne K.J."/>
            <person name="Berg G.M."/>
            <person name="Bertrand E.M."/>
            <person name="Saito M.A."/>
            <person name="Gladyshev V.N."/>
            <person name="Grigoriev I.V."/>
        </authorList>
    </citation>
    <scope>NUCLEOTIDE SEQUENCE [LARGE SCALE GENOMIC DNA]</scope>
    <source>
        <strain evidence="4">CCMP 1984</strain>
    </source>
</reference>
<evidence type="ECO:0000313" key="3">
    <source>
        <dbReference type="EMBL" id="EGB08468.1"/>
    </source>
</evidence>
<dbReference type="AlphaFoldDB" id="F0Y7P6"/>
<dbReference type="Gene3D" id="1.20.1250.20">
    <property type="entry name" value="MFS general substrate transporter like domains"/>
    <property type="match status" value="1"/>
</dbReference>
<gene>
    <name evidence="3" type="ORF">AURANDRAFT_63758</name>
</gene>
<dbReference type="KEGG" id="aaf:AURANDRAFT_63758"/>
<feature type="transmembrane region" description="Helical" evidence="2">
    <location>
        <begin position="24"/>
        <end position="42"/>
    </location>
</feature>
<proteinExistence type="predicted"/>
<name>F0Y7P6_AURAN</name>
<keyword evidence="4" id="KW-1185">Reference proteome</keyword>
<feature type="transmembrane region" description="Helical" evidence="2">
    <location>
        <begin position="178"/>
        <end position="201"/>
    </location>
</feature>
<accession>F0Y7P6</accession>
<keyword evidence="2" id="KW-1133">Transmembrane helix</keyword>
<sequence>MSRNEWETTERGASKSGSSHSFPAQVYLAPSAIYAAISPFAGGVVRRFGARDPLVAGCAAWALASLVWGPVPLAAAARAPDAAARAYDYACLGAWSLGCGVAVALVYQCPLPLAKRALGGGRPLGAAADDALAAVFQAAGAAGQVAGPLLGGWLVDAGRQWAEPGCDLARRSKCRSGFFSASATFAGLFAVLAPCLLAFVASDRPAARATSLEEPLLVDAAFSPESSTSTATDGGGDNRVSL</sequence>
<evidence type="ECO:0000256" key="1">
    <source>
        <dbReference type="SAM" id="MobiDB-lite"/>
    </source>
</evidence>
<evidence type="ECO:0000313" key="4">
    <source>
        <dbReference type="Proteomes" id="UP000002729"/>
    </source>
</evidence>